<dbReference type="Proteomes" id="UP001178507">
    <property type="component" value="Unassembled WGS sequence"/>
</dbReference>
<feature type="region of interest" description="Disordered" evidence="1">
    <location>
        <begin position="52"/>
        <end position="96"/>
    </location>
</feature>
<accession>A0AA36NFJ5</accession>
<name>A0AA36NFJ5_9DINO</name>
<sequence>MEDPLATEQRAKQRKSLTDAAASPKKGSDSKVFELFGDFDVDALFEDLEEVPQSKTPEAAGAGGAVAPEGDIDDFFDALGPRKRRRERRPAWGPLR</sequence>
<proteinExistence type="predicted"/>
<comment type="caution">
    <text evidence="2">The sequence shown here is derived from an EMBL/GenBank/DDBJ whole genome shotgun (WGS) entry which is preliminary data.</text>
</comment>
<gene>
    <name evidence="2" type="ORF">EVOR1521_LOCUS23633</name>
</gene>
<organism evidence="2 3">
    <name type="scientific">Effrenium voratum</name>
    <dbReference type="NCBI Taxonomy" id="2562239"/>
    <lineage>
        <taxon>Eukaryota</taxon>
        <taxon>Sar</taxon>
        <taxon>Alveolata</taxon>
        <taxon>Dinophyceae</taxon>
        <taxon>Suessiales</taxon>
        <taxon>Symbiodiniaceae</taxon>
        <taxon>Effrenium</taxon>
    </lineage>
</organism>
<feature type="compositionally biased region" description="Low complexity" evidence="1">
    <location>
        <begin position="57"/>
        <end position="69"/>
    </location>
</feature>
<reference evidence="2" key="1">
    <citation type="submission" date="2023-08" db="EMBL/GenBank/DDBJ databases">
        <authorList>
            <person name="Chen Y."/>
            <person name="Shah S."/>
            <person name="Dougan E. K."/>
            <person name="Thang M."/>
            <person name="Chan C."/>
        </authorList>
    </citation>
    <scope>NUCLEOTIDE SEQUENCE</scope>
</reference>
<evidence type="ECO:0000313" key="3">
    <source>
        <dbReference type="Proteomes" id="UP001178507"/>
    </source>
</evidence>
<dbReference type="EMBL" id="CAUJNA010003365">
    <property type="protein sequence ID" value="CAJ1400253.1"/>
    <property type="molecule type" value="Genomic_DNA"/>
</dbReference>
<feature type="region of interest" description="Disordered" evidence="1">
    <location>
        <begin position="1"/>
        <end position="29"/>
    </location>
</feature>
<dbReference type="AlphaFoldDB" id="A0AA36NFJ5"/>
<protein>
    <submittedName>
        <fullName evidence="2">Uncharacterized protein</fullName>
    </submittedName>
</protein>
<keyword evidence="3" id="KW-1185">Reference proteome</keyword>
<evidence type="ECO:0000256" key="1">
    <source>
        <dbReference type="SAM" id="MobiDB-lite"/>
    </source>
</evidence>
<evidence type="ECO:0000313" key="2">
    <source>
        <dbReference type="EMBL" id="CAJ1400253.1"/>
    </source>
</evidence>